<comment type="subcellular location">
    <subcellularLocation>
        <location evidence="8">Endomembrane system</location>
        <topology evidence="8">Single-pass membrane protein</topology>
    </subcellularLocation>
</comment>
<evidence type="ECO:0000256" key="3">
    <source>
        <dbReference type="ARBA" id="ARBA00022692"/>
    </source>
</evidence>
<evidence type="ECO:0000313" key="10">
    <source>
        <dbReference type="EMBL" id="HEB48821.1"/>
    </source>
</evidence>
<organism evidence="10">
    <name type="scientific">Thermofilum pendens</name>
    <dbReference type="NCBI Taxonomy" id="2269"/>
    <lineage>
        <taxon>Archaea</taxon>
        <taxon>Thermoproteota</taxon>
        <taxon>Thermoprotei</taxon>
        <taxon>Thermofilales</taxon>
        <taxon>Thermofilaceae</taxon>
        <taxon>Thermofilum</taxon>
    </lineage>
</organism>
<proteinExistence type="inferred from homology"/>
<evidence type="ECO:0000256" key="4">
    <source>
        <dbReference type="ARBA" id="ARBA00022927"/>
    </source>
</evidence>
<gene>
    <name evidence="11" type="ORF">ENM88_05615</name>
    <name evidence="10" type="ORF">ENP77_03390</name>
</gene>
<keyword evidence="4" id="KW-0653">Protein transport</keyword>
<evidence type="ECO:0000313" key="11">
    <source>
        <dbReference type="EMBL" id="HHP05208.1"/>
    </source>
</evidence>
<comment type="caution">
    <text evidence="10">The sequence shown here is derived from an EMBL/GenBank/DDBJ whole genome shotgun (WGS) entry which is preliminary data.</text>
</comment>
<comment type="similarity">
    <text evidence="1">Belongs to the SEC61-beta family.</text>
</comment>
<reference evidence="10" key="1">
    <citation type="journal article" date="2020" name="mSystems">
        <title>Genome- and Community-Level Interaction Insights into Carbon Utilization and Element Cycling Functions of Hydrothermarchaeota in Hydrothermal Sediment.</title>
        <authorList>
            <person name="Zhou Z."/>
            <person name="Liu Y."/>
            <person name="Xu W."/>
            <person name="Pan J."/>
            <person name="Luo Z.H."/>
            <person name="Li M."/>
        </authorList>
    </citation>
    <scope>NUCLEOTIDE SEQUENCE [LARGE SCALE GENOMIC DNA]</scope>
    <source>
        <strain evidence="11">SpSt-1125</strain>
        <strain evidence="10">SpSt-25</strain>
    </source>
</reference>
<dbReference type="AlphaFoldDB" id="A0A7C1T2Q2"/>
<dbReference type="InterPro" id="IPR016482">
    <property type="entry name" value="SecG/Sec61-beta/Sbh"/>
</dbReference>
<evidence type="ECO:0000256" key="9">
    <source>
        <dbReference type="SAM" id="Phobius"/>
    </source>
</evidence>
<dbReference type="GO" id="GO:0012505">
    <property type="term" value="C:endomembrane system"/>
    <property type="evidence" value="ECO:0007669"/>
    <property type="project" value="UniProtKB-SubCell"/>
</dbReference>
<evidence type="ECO:0000256" key="5">
    <source>
        <dbReference type="ARBA" id="ARBA00022989"/>
    </source>
</evidence>
<evidence type="ECO:0000256" key="8">
    <source>
        <dbReference type="ARBA" id="ARBA00037847"/>
    </source>
</evidence>
<keyword evidence="5 9" id="KW-1133">Transmembrane helix</keyword>
<keyword evidence="7 9" id="KW-0472">Membrane</keyword>
<feature type="transmembrane region" description="Helical" evidence="9">
    <location>
        <begin position="39"/>
        <end position="59"/>
    </location>
</feature>
<dbReference type="EMBL" id="DRZM01000162">
    <property type="protein sequence ID" value="HHP05208.1"/>
    <property type="molecule type" value="Genomic_DNA"/>
</dbReference>
<accession>A0A7C1T2Q2</accession>
<protein>
    <submittedName>
        <fullName evidence="10">Preprotein translocase subunit Sec61beta</fullName>
    </submittedName>
</protein>
<evidence type="ECO:0000256" key="7">
    <source>
        <dbReference type="ARBA" id="ARBA00023136"/>
    </source>
</evidence>
<dbReference type="EMBL" id="DSKP01000120">
    <property type="protein sequence ID" value="HEB48821.1"/>
    <property type="molecule type" value="Genomic_DNA"/>
</dbReference>
<keyword evidence="3 9" id="KW-0812">Transmembrane</keyword>
<evidence type="ECO:0000256" key="1">
    <source>
        <dbReference type="ARBA" id="ARBA00006103"/>
    </source>
</evidence>
<sequence length="62" mass="6874">MARGKKSKERERRPTALPAAGLLTFYEEDIGGIRLRPEVVVLSAFLLSLLVVLAHLGLFTPR</sequence>
<keyword evidence="2" id="KW-0813">Transport</keyword>
<evidence type="ECO:0000256" key="2">
    <source>
        <dbReference type="ARBA" id="ARBA00022448"/>
    </source>
</evidence>
<evidence type="ECO:0000256" key="6">
    <source>
        <dbReference type="ARBA" id="ARBA00023010"/>
    </source>
</evidence>
<keyword evidence="6" id="KW-0811">Translocation</keyword>
<dbReference type="Pfam" id="PF03911">
    <property type="entry name" value="Sec61_beta"/>
    <property type="match status" value="1"/>
</dbReference>
<dbReference type="GO" id="GO:0015031">
    <property type="term" value="P:protein transport"/>
    <property type="evidence" value="ECO:0007669"/>
    <property type="project" value="UniProtKB-KW"/>
</dbReference>
<name>A0A7C1T2Q2_THEPE</name>